<dbReference type="GO" id="GO:0008033">
    <property type="term" value="P:tRNA processing"/>
    <property type="evidence" value="ECO:0007669"/>
    <property type="project" value="UniProtKB-KW"/>
</dbReference>
<evidence type="ECO:0000256" key="15">
    <source>
        <dbReference type="SAM" id="MobiDB-lite"/>
    </source>
</evidence>
<keyword evidence="8 13" id="KW-0548">Nucleotidyltransferase</keyword>
<dbReference type="Proteomes" id="UP000036367">
    <property type="component" value="Unassembled WGS sequence"/>
</dbReference>
<dbReference type="Gene3D" id="3.90.870.10">
    <property type="entry name" value="DHBP synthase"/>
    <property type="match status" value="1"/>
</dbReference>
<dbReference type="PIRSF" id="PIRSF004930">
    <property type="entry name" value="Tln_factor_SUA5"/>
    <property type="match status" value="1"/>
</dbReference>
<dbReference type="GO" id="GO:0005737">
    <property type="term" value="C:cytoplasm"/>
    <property type="evidence" value="ECO:0007669"/>
    <property type="project" value="UniProtKB-SubCell"/>
</dbReference>
<dbReference type="FunFam" id="3.90.870.10:FF:000009">
    <property type="entry name" value="Threonylcarbamoyl-AMP synthase, putative"/>
    <property type="match status" value="1"/>
</dbReference>
<dbReference type="InterPro" id="IPR017945">
    <property type="entry name" value="DHBP_synth_RibB-like_a/b_dom"/>
</dbReference>
<feature type="binding site" evidence="14">
    <location>
        <position position="172"/>
    </location>
    <ligand>
        <name>L-threonine</name>
        <dbReference type="ChEBI" id="CHEBI:57926"/>
    </ligand>
</feature>
<feature type="binding site" evidence="14">
    <location>
        <position position="152"/>
    </location>
    <ligand>
        <name>ATP</name>
        <dbReference type="ChEBI" id="CHEBI:30616"/>
    </ligand>
</feature>
<dbReference type="Pfam" id="PF03481">
    <property type="entry name" value="Sua5_C"/>
    <property type="match status" value="1"/>
</dbReference>
<dbReference type="GO" id="GO:0005524">
    <property type="term" value="F:ATP binding"/>
    <property type="evidence" value="ECO:0007669"/>
    <property type="project" value="UniProtKB-UniRule"/>
</dbReference>
<dbReference type="GO" id="GO:0003725">
    <property type="term" value="F:double-stranded RNA binding"/>
    <property type="evidence" value="ECO:0007669"/>
    <property type="project" value="UniProtKB-UniRule"/>
</dbReference>
<evidence type="ECO:0000256" key="2">
    <source>
        <dbReference type="ARBA" id="ARBA00007663"/>
    </source>
</evidence>
<dbReference type="EMBL" id="LECT01000011">
    <property type="protein sequence ID" value="KLU06760.1"/>
    <property type="molecule type" value="Genomic_DNA"/>
</dbReference>
<comment type="subcellular location">
    <subcellularLocation>
        <location evidence="1 13">Cytoplasm</location>
    </subcellularLocation>
</comment>
<evidence type="ECO:0000256" key="11">
    <source>
        <dbReference type="ARBA" id="ARBA00029774"/>
    </source>
</evidence>
<dbReference type="PANTHER" id="PTHR17490:SF16">
    <property type="entry name" value="THREONYLCARBAMOYL-AMP SYNTHASE"/>
    <property type="match status" value="1"/>
</dbReference>
<keyword evidence="18" id="KW-1185">Reference proteome</keyword>
<evidence type="ECO:0000256" key="5">
    <source>
        <dbReference type="ARBA" id="ARBA00022490"/>
    </source>
</evidence>
<dbReference type="NCBIfam" id="TIGR00057">
    <property type="entry name" value="L-threonylcarbamoyladenylate synthase"/>
    <property type="match status" value="1"/>
</dbReference>
<feature type="binding site" evidence="14">
    <location>
        <position position="86"/>
    </location>
    <ligand>
        <name>ATP</name>
        <dbReference type="ChEBI" id="CHEBI:30616"/>
    </ligand>
</feature>
<protein>
    <recommendedName>
        <fullName evidence="4 13">Threonylcarbamoyl-AMP synthase</fullName>
        <shortName evidence="13">TC-AMP synthase</shortName>
        <ecNumber evidence="3 13">2.7.7.87</ecNumber>
    </recommendedName>
    <alternativeName>
        <fullName evidence="11 13">L-threonylcarbamoyladenylate synthase</fullName>
    </alternativeName>
</protein>
<evidence type="ECO:0000256" key="12">
    <source>
        <dbReference type="ARBA" id="ARBA00048366"/>
    </source>
</evidence>
<dbReference type="AlphaFoldDB" id="A0A0J1BJM8"/>
<dbReference type="GO" id="GO:0000049">
    <property type="term" value="F:tRNA binding"/>
    <property type="evidence" value="ECO:0007669"/>
    <property type="project" value="TreeGrafter"/>
</dbReference>
<dbReference type="InterPro" id="IPR050156">
    <property type="entry name" value="TC-AMP_synthase_SUA5"/>
</dbReference>
<comment type="caution">
    <text evidence="17">The sequence shown here is derived from an EMBL/GenBank/DDBJ whole genome shotgun (WGS) entry which is preliminary data.</text>
</comment>
<comment type="function">
    <text evidence="13">Required for the formation of a threonylcarbamoyl group on adenosine at position 37 (t(6)A37) in tRNAs that read codons beginning with adenine.</text>
</comment>
<dbReference type="Gene3D" id="3.40.50.11030">
    <property type="entry name" value="Threonylcarbamoyl-AMP synthase, C-terminal domain"/>
    <property type="match status" value="1"/>
</dbReference>
<evidence type="ECO:0000313" key="17">
    <source>
        <dbReference type="EMBL" id="KLU06760.1"/>
    </source>
</evidence>
<proteinExistence type="inferred from homology"/>
<keyword evidence="9 13" id="KW-0547">Nucleotide-binding</keyword>
<evidence type="ECO:0000256" key="14">
    <source>
        <dbReference type="PIRSR" id="PIRSR004930-1"/>
    </source>
</evidence>
<gene>
    <name evidence="17" type="ORF">RISK_001216</name>
</gene>
<feature type="binding site" evidence="14">
    <location>
        <position position="274"/>
    </location>
    <ligand>
        <name>ATP</name>
        <dbReference type="ChEBI" id="CHEBI:30616"/>
    </ligand>
</feature>
<evidence type="ECO:0000256" key="3">
    <source>
        <dbReference type="ARBA" id="ARBA00012584"/>
    </source>
</evidence>
<keyword evidence="6 13" id="KW-0808">Transferase</keyword>
<dbReference type="InterPro" id="IPR010923">
    <property type="entry name" value="T(6)A37_SUA5"/>
</dbReference>
<feature type="binding site" evidence="14">
    <location>
        <position position="95"/>
    </location>
    <ligand>
        <name>L-threonine</name>
        <dbReference type="ChEBI" id="CHEBI:57926"/>
    </ligand>
</feature>
<feature type="binding site" evidence="14">
    <location>
        <position position="90"/>
    </location>
    <ligand>
        <name>ATP</name>
        <dbReference type="ChEBI" id="CHEBI:30616"/>
    </ligand>
</feature>
<evidence type="ECO:0000313" key="18">
    <source>
        <dbReference type="Proteomes" id="UP000036367"/>
    </source>
</evidence>
<feature type="region of interest" description="Disordered" evidence="15">
    <location>
        <begin position="253"/>
        <end position="278"/>
    </location>
</feature>
<evidence type="ECO:0000256" key="4">
    <source>
        <dbReference type="ARBA" id="ARBA00015492"/>
    </source>
</evidence>
<dbReference type="STRING" id="595434.RISK_001216"/>
<feature type="binding site" evidence="14">
    <location>
        <position position="63"/>
    </location>
    <ligand>
        <name>ATP</name>
        <dbReference type="ChEBI" id="CHEBI:30616"/>
    </ligand>
</feature>
<evidence type="ECO:0000256" key="10">
    <source>
        <dbReference type="ARBA" id="ARBA00022840"/>
    </source>
</evidence>
<keyword evidence="5 13" id="KW-0963">Cytoplasm</keyword>
<evidence type="ECO:0000256" key="7">
    <source>
        <dbReference type="ARBA" id="ARBA00022694"/>
    </source>
</evidence>
<comment type="catalytic activity">
    <reaction evidence="12 13">
        <text>L-threonine + hydrogencarbonate + ATP = L-threonylcarbamoyladenylate + diphosphate + H2O</text>
        <dbReference type="Rhea" id="RHEA:36407"/>
        <dbReference type="ChEBI" id="CHEBI:15377"/>
        <dbReference type="ChEBI" id="CHEBI:17544"/>
        <dbReference type="ChEBI" id="CHEBI:30616"/>
        <dbReference type="ChEBI" id="CHEBI:33019"/>
        <dbReference type="ChEBI" id="CHEBI:57926"/>
        <dbReference type="ChEBI" id="CHEBI:73682"/>
        <dbReference type="EC" id="2.7.7.87"/>
    </reaction>
</comment>
<dbReference type="EC" id="2.7.7.87" evidence="3 13"/>
<accession>A0A0J1BJM8</accession>
<dbReference type="SUPFAM" id="SSF55821">
    <property type="entry name" value="YrdC/RibB"/>
    <property type="match status" value="1"/>
</dbReference>
<evidence type="ECO:0000256" key="13">
    <source>
        <dbReference type="PIRNR" id="PIRNR004930"/>
    </source>
</evidence>
<evidence type="ECO:0000256" key="9">
    <source>
        <dbReference type="ARBA" id="ARBA00022741"/>
    </source>
</evidence>
<feature type="binding site" evidence="14">
    <location>
        <position position="182"/>
    </location>
    <ligand>
        <name>L-threonine</name>
        <dbReference type="ChEBI" id="CHEBI:57926"/>
    </ligand>
</feature>
<reference evidence="17" key="1">
    <citation type="submission" date="2015-05" db="EMBL/GenBank/DDBJ databases">
        <title>Permanent draft genome of Rhodopirellula islandicus K833.</title>
        <authorList>
            <person name="Kizina J."/>
            <person name="Richter M."/>
            <person name="Glockner F.O."/>
            <person name="Harder J."/>
        </authorList>
    </citation>
    <scope>NUCLEOTIDE SEQUENCE [LARGE SCALE GENOMIC DNA]</scope>
    <source>
        <strain evidence="17">K833</strain>
    </source>
</reference>
<feature type="binding site" evidence="14">
    <location>
        <position position="148"/>
    </location>
    <ligand>
        <name>ATP</name>
        <dbReference type="ChEBI" id="CHEBI:30616"/>
    </ligand>
</feature>
<evidence type="ECO:0000256" key="1">
    <source>
        <dbReference type="ARBA" id="ARBA00004496"/>
    </source>
</evidence>
<dbReference type="GO" id="GO:0006450">
    <property type="term" value="P:regulation of translational fidelity"/>
    <property type="evidence" value="ECO:0007669"/>
    <property type="project" value="TreeGrafter"/>
</dbReference>
<dbReference type="Pfam" id="PF01300">
    <property type="entry name" value="Sua5_yciO_yrdC"/>
    <property type="match status" value="1"/>
</dbReference>
<keyword evidence="7 13" id="KW-0819">tRNA processing</keyword>
<dbReference type="PATRIC" id="fig|595434.4.peg.1168"/>
<sequence length="389" mass="41526">MSGLAGCDVCLAGILSFRRNESDFNVMNPTASHPKILPATPESIRLASQALRAGKLVGLPTETVYGLAARGDQPDTVAKIFAAKQRPATNPLILHVGDPSAVRALVVIDSEITRRRFEAASSLWPGPLTLVLPRSESVLDCVTAGGDTVAVRVPAHPVALQLLREVSLPIAAPSANVSNYVSPTRPEHVIDGLEHSIEWVLDGGICDVGLESTVLSIANPNAPPTILREGVVSVAKLESLLGENVVSATTPHSAALNASPDTPAASPGMHRKHYSPRTPLRLVPEQNRHPCSRSPDDSKRVLRIQLRGPAKPIAGYADVWSLSPSGVPLEIANRLYETLRRADSGEFDQIEVDQLVTIDWSPDCNPNLLAAISDRLCRAANQDDVPADH</sequence>
<feature type="domain" description="YrdC-like" evidence="16">
    <location>
        <begin position="41"/>
        <end position="232"/>
    </location>
</feature>
<dbReference type="InterPro" id="IPR038385">
    <property type="entry name" value="Sua5/YwlC_C"/>
</dbReference>
<dbReference type="PANTHER" id="PTHR17490">
    <property type="entry name" value="SUA5"/>
    <property type="match status" value="1"/>
</dbReference>
<comment type="similarity">
    <text evidence="2 13">Belongs to the SUA5 family.</text>
</comment>
<dbReference type="InterPro" id="IPR005145">
    <property type="entry name" value="Sua5_C"/>
</dbReference>
<evidence type="ECO:0000256" key="6">
    <source>
        <dbReference type="ARBA" id="ARBA00022679"/>
    </source>
</evidence>
<dbReference type="PROSITE" id="PS51163">
    <property type="entry name" value="YRDC"/>
    <property type="match status" value="1"/>
</dbReference>
<name>A0A0J1BJM8_RHOIS</name>
<evidence type="ECO:0000259" key="16">
    <source>
        <dbReference type="PROSITE" id="PS51163"/>
    </source>
</evidence>
<dbReference type="InterPro" id="IPR006070">
    <property type="entry name" value="Sua5-like_dom"/>
</dbReference>
<feature type="binding site" evidence="14">
    <location>
        <position position="228"/>
    </location>
    <ligand>
        <name>ATP</name>
        <dbReference type="ChEBI" id="CHEBI:30616"/>
    </ligand>
</feature>
<keyword evidence="10 13" id="KW-0067">ATP-binding</keyword>
<feature type="binding site" evidence="14">
    <location>
        <position position="174"/>
    </location>
    <ligand>
        <name>ATP</name>
        <dbReference type="ChEBI" id="CHEBI:30616"/>
    </ligand>
</feature>
<dbReference type="GO" id="GO:0061710">
    <property type="term" value="F:L-threonylcarbamoyladenylate synthase"/>
    <property type="evidence" value="ECO:0007669"/>
    <property type="project" value="UniProtKB-EC"/>
</dbReference>
<evidence type="ECO:0000256" key="8">
    <source>
        <dbReference type="ARBA" id="ARBA00022695"/>
    </source>
</evidence>
<feature type="binding site" evidence="14">
    <location>
        <position position="212"/>
    </location>
    <ligand>
        <name>L-threonine</name>
        <dbReference type="ChEBI" id="CHEBI:57926"/>
    </ligand>
</feature>
<organism evidence="17 18">
    <name type="scientific">Rhodopirellula islandica</name>
    <dbReference type="NCBI Taxonomy" id="595434"/>
    <lineage>
        <taxon>Bacteria</taxon>
        <taxon>Pseudomonadati</taxon>
        <taxon>Planctomycetota</taxon>
        <taxon>Planctomycetia</taxon>
        <taxon>Pirellulales</taxon>
        <taxon>Pirellulaceae</taxon>
        <taxon>Rhodopirellula</taxon>
    </lineage>
</organism>